<evidence type="ECO:0000256" key="3">
    <source>
        <dbReference type="SAM" id="MobiDB-lite"/>
    </source>
</evidence>
<feature type="compositionally biased region" description="Acidic residues" evidence="3">
    <location>
        <begin position="121"/>
        <end position="137"/>
    </location>
</feature>
<dbReference type="CDD" id="cd04496">
    <property type="entry name" value="SSB_OBF"/>
    <property type="match status" value="1"/>
</dbReference>
<name>A0A8S5MM67_9CAUD</name>
<evidence type="ECO:0000256" key="1">
    <source>
        <dbReference type="ARBA" id="ARBA00023125"/>
    </source>
</evidence>
<dbReference type="EMBL" id="BK014927">
    <property type="protein sequence ID" value="DAD83035.1"/>
    <property type="molecule type" value="Genomic_DNA"/>
</dbReference>
<dbReference type="GO" id="GO:0009295">
    <property type="term" value="C:nucleoid"/>
    <property type="evidence" value="ECO:0007669"/>
    <property type="project" value="TreeGrafter"/>
</dbReference>
<dbReference type="InterPro" id="IPR000424">
    <property type="entry name" value="Primosome_PriB/ssb"/>
</dbReference>
<dbReference type="PANTHER" id="PTHR10302:SF27">
    <property type="entry name" value="SINGLE-STRANDED DNA-BINDING PROTEIN"/>
    <property type="match status" value="1"/>
</dbReference>
<dbReference type="SUPFAM" id="SSF50249">
    <property type="entry name" value="Nucleic acid-binding proteins"/>
    <property type="match status" value="1"/>
</dbReference>
<sequence>MAVNVVVLMGRLVADPVLKPTVNGIEVCNFTIAVDRRYNKLGEERQADFLDCVAWRQSAVFVDKYFSKGSMIAVNGYIQTRTYEDNNGNKRKAFEIVADNVSFCGNKGQSIGGASSKPEESSSDADFQEIPEEDLPF</sequence>
<dbReference type="Pfam" id="PF00436">
    <property type="entry name" value="SSB"/>
    <property type="match status" value="1"/>
</dbReference>
<dbReference type="InterPro" id="IPR012340">
    <property type="entry name" value="NA-bd_OB-fold"/>
</dbReference>
<dbReference type="Gene3D" id="2.40.50.140">
    <property type="entry name" value="Nucleic acid-binding proteins"/>
    <property type="match status" value="1"/>
</dbReference>
<organism evidence="4">
    <name type="scientific">Caudovirales sp. ct1Jx6</name>
    <dbReference type="NCBI Taxonomy" id="2826765"/>
    <lineage>
        <taxon>Viruses</taxon>
        <taxon>Duplodnaviria</taxon>
        <taxon>Heunggongvirae</taxon>
        <taxon>Uroviricota</taxon>
        <taxon>Caudoviricetes</taxon>
    </lineage>
</organism>
<evidence type="ECO:0000256" key="2">
    <source>
        <dbReference type="PIRNR" id="PIRNR002070"/>
    </source>
</evidence>
<reference evidence="4" key="1">
    <citation type="journal article" date="2021" name="Proc. Natl. Acad. Sci. U.S.A.">
        <title>A Catalog of Tens of Thousands of Viruses from Human Metagenomes Reveals Hidden Associations with Chronic Diseases.</title>
        <authorList>
            <person name="Tisza M.J."/>
            <person name="Buck C.B."/>
        </authorList>
    </citation>
    <scope>NUCLEOTIDE SEQUENCE</scope>
    <source>
        <strain evidence="4">Ct1Jx6</strain>
    </source>
</reference>
<dbReference type="PIRSF" id="PIRSF002070">
    <property type="entry name" value="SSB"/>
    <property type="match status" value="1"/>
</dbReference>
<feature type="region of interest" description="Disordered" evidence="3">
    <location>
        <begin position="109"/>
        <end position="137"/>
    </location>
</feature>
<dbReference type="GO" id="GO:0006260">
    <property type="term" value="P:DNA replication"/>
    <property type="evidence" value="ECO:0007669"/>
    <property type="project" value="InterPro"/>
</dbReference>
<dbReference type="PANTHER" id="PTHR10302">
    <property type="entry name" value="SINGLE-STRANDED DNA-BINDING PROTEIN"/>
    <property type="match status" value="1"/>
</dbReference>
<accession>A0A8S5MM67</accession>
<evidence type="ECO:0000313" key="4">
    <source>
        <dbReference type="EMBL" id="DAD83035.1"/>
    </source>
</evidence>
<proteinExistence type="inferred from homology"/>
<dbReference type="HAMAP" id="MF_00984">
    <property type="entry name" value="SSB"/>
    <property type="match status" value="1"/>
</dbReference>
<dbReference type="GO" id="GO:0003697">
    <property type="term" value="F:single-stranded DNA binding"/>
    <property type="evidence" value="ECO:0007669"/>
    <property type="project" value="InterPro"/>
</dbReference>
<protein>
    <recommendedName>
        <fullName evidence="2">Single-stranded DNA-binding protein</fullName>
    </recommendedName>
</protein>
<keyword evidence="1 2" id="KW-0238">DNA-binding</keyword>
<dbReference type="InterPro" id="IPR011344">
    <property type="entry name" value="ssDNA-bd"/>
</dbReference>
<dbReference type="NCBIfam" id="TIGR00621">
    <property type="entry name" value="ssb"/>
    <property type="match status" value="1"/>
</dbReference>
<dbReference type="PROSITE" id="PS50935">
    <property type="entry name" value="SSB"/>
    <property type="match status" value="1"/>
</dbReference>